<dbReference type="EnsemblBacteria" id="AAC66271">
    <property type="protein sequence ID" value="AAC66271"/>
    <property type="gene ID" value="BB_A58"/>
</dbReference>
<dbReference type="KEGG" id="bbu:BB_A58"/>
<dbReference type="PIR" id="B70214">
    <property type="entry name" value="B70214"/>
</dbReference>
<dbReference type="Proteomes" id="UP000001807">
    <property type="component" value="Plasmid lp54"/>
</dbReference>
<geneLocation type="plasmid" evidence="1 2">
    <name>lp54</name>
</geneLocation>
<name>O50950_BORBU</name>
<dbReference type="OrthoDB" id="352891at2"/>
<keyword evidence="2" id="KW-1185">Reference proteome</keyword>
<dbReference type="HOGENOM" id="CLU_2803923_0_0_12"/>
<evidence type="ECO:0000313" key="2">
    <source>
        <dbReference type="Proteomes" id="UP000001807"/>
    </source>
</evidence>
<proteinExistence type="predicted"/>
<evidence type="ECO:0000313" key="1">
    <source>
        <dbReference type="EMBL" id="AAC66271.1"/>
    </source>
</evidence>
<dbReference type="AlphaFoldDB" id="O50950"/>
<dbReference type="EMBL" id="AE000790">
    <property type="protein sequence ID" value="AAC66271.1"/>
    <property type="molecule type" value="Genomic_DNA"/>
</dbReference>
<gene>
    <name evidence="1" type="ordered locus">BB_A58</name>
</gene>
<organism evidence="1 2">
    <name type="scientific">Borreliella burgdorferi (strain ATCC 35210 / DSM 4680 / CIP 102532 / B31)</name>
    <name type="common">Borrelia burgdorferi</name>
    <dbReference type="NCBI Taxonomy" id="224326"/>
    <lineage>
        <taxon>Bacteria</taxon>
        <taxon>Pseudomonadati</taxon>
        <taxon>Spirochaetota</taxon>
        <taxon>Spirochaetia</taxon>
        <taxon>Spirochaetales</taxon>
        <taxon>Borreliaceae</taxon>
        <taxon>Borreliella</taxon>
    </lineage>
</organism>
<accession>O50950</accession>
<reference evidence="1 2" key="1">
    <citation type="journal article" date="1997" name="Nature">
        <title>Genomic sequence of a Lyme disease spirochaete, Borrelia burgdorferi.</title>
        <authorList>
            <person name="Fraser C.M."/>
            <person name="Casjens S."/>
            <person name="Huang W.M."/>
            <person name="Sutton G.G."/>
            <person name="Clayton R."/>
            <person name="Lathigra R."/>
            <person name="White O."/>
            <person name="Ketchum K.A."/>
            <person name="Dodson R."/>
            <person name="Hickey E.K."/>
            <person name="Gwinn M."/>
            <person name="Dougherty B."/>
            <person name="Tomb J.F."/>
            <person name="Fleischmann R.D."/>
            <person name="Richardson D."/>
            <person name="Peterson J."/>
            <person name="Kerlavage A.R."/>
            <person name="Quackenbush J."/>
            <person name="Salzberg S."/>
            <person name="Hanson M."/>
            <person name="van Vugt R."/>
            <person name="Palmer N."/>
            <person name="Adams M.D."/>
            <person name="Gocayne J."/>
            <person name="Weidman J."/>
            <person name="Utterback T."/>
            <person name="Watthey L."/>
            <person name="McDonald L."/>
            <person name="Artiach P."/>
            <person name="Bowman C."/>
            <person name="Garland S."/>
            <person name="Fuji C."/>
            <person name="Cotton M.D."/>
            <person name="Horst K."/>
            <person name="Roberts K."/>
            <person name="Hatch B."/>
            <person name="Smith H.O."/>
            <person name="Venter J.C."/>
        </authorList>
    </citation>
    <scope>NUCLEOTIDE SEQUENCE [LARGE SCALE GENOMIC DNA]</scope>
    <source>
        <strain evidence="2">ATCC 35210 / DSM 4680 / CIP 102532 / B31</strain>
    </source>
</reference>
<keyword evidence="1" id="KW-0614">Plasmid</keyword>
<protein>
    <submittedName>
        <fullName evidence="1">Uncharacterized protein</fullName>
    </submittedName>
</protein>
<sequence length="67" mass="8013">MVLFLNFLNFSKTLSTILLFYIDTKDLLCTKCTAYLEFFRFINKGEHRMKIDVPLNILRYLNVGVRF</sequence>